<protein>
    <recommendedName>
        <fullName evidence="8">EKC/KEOPS complex subunit CGI121</fullName>
    </recommendedName>
</protein>
<evidence type="ECO:0000256" key="2">
    <source>
        <dbReference type="ARBA" id="ARBA00005546"/>
    </source>
</evidence>
<evidence type="ECO:0000256" key="4">
    <source>
        <dbReference type="ARBA" id="ARBA00023242"/>
    </source>
</evidence>
<dbReference type="Proteomes" id="UP001177023">
    <property type="component" value="Unassembled WGS sequence"/>
</dbReference>
<dbReference type="Gene3D" id="3.30.2380.10">
    <property type="entry name" value="CGI121/TPRKB"/>
    <property type="match status" value="1"/>
</dbReference>
<sequence length="180" mass="20144">MSTFRLRPDPLDGSNTQNVLISLFKEVKNAAHLLEIAKSGQMFAAAIRASMIPDQFVLLTAINQALYNEKHQCMKTKTLYAETLYCLAPTKSISHCLQTFGLQESTSAVVFVFFGEEGSAAHKEISSQVDGEEVPLEQLDEHFDLQAVQTVYDLKNLKKPNLVETVLTKMHTKDFLRSCC</sequence>
<feature type="non-terminal residue" evidence="6">
    <location>
        <position position="180"/>
    </location>
</feature>
<dbReference type="InterPro" id="IPR013926">
    <property type="entry name" value="CGI121/TPRKB"/>
</dbReference>
<reference evidence="6" key="1">
    <citation type="submission" date="2023-06" db="EMBL/GenBank/DDBJ databases">
        <authorList>
            <person name="Delattre M."/>
        </authorList>
    </citation>
    <scope>NUCLEOTIDE SEQUENCE</scope>
    <source>
        <strain evidence="6">AF72</strain>
    </source>
</reference>
<dbReference type="GO" id="GO:0000408">
    <property type="term" value="C:EKC/KEOPS complex"/>
    <property type="evidence" value="ECO:0007669"/>
    <property type="project" value="TreeGrafter"/>
</dbReference>
<dbReference type="EMBL" id="CATQJA010002709">
    <property type="protein sequence ID" value="CAJ0587224.1"/>
    <property type="molecule type" value="Genomic_DNA"/>
</dbReference>
<organism evidence="6 7">
    <name type="scientific">Mesorhabditis spiculigera</name>
    <dbReference type="NCBI Taxonomy" id="96644"/>
    <lineage>
        <taxon>Eukaryota</taxon>
        <taxon>Metazoa</taxon>
        <taxon>Ecdysozoa</taxon>
        <taxon>Nematoda</taxon>
        <taxon>Chromadorea</taxon>
        <taxon>Rhabditida</taxon>
        <taxon>Rhabditina</taxon>
        <taxon>Rhabditomorpha</taxon>
        <taxon>Rhabditoidea</taxon>
        <taxon>Rhabditidae</taxon>
        <taxon>Mesorhabditinae</taxon>
        <taxon>Mesorhabditis</taxon>
    </lineage>
</organism>
<dbReference type="InterPro" id="IPR036504">
    <property type="entry name" value="CGI121/TPRKB_sf"/>
</dbReference>
<dbReference type="Pfam" id="PF08617">
    <property type="entry name" value="CGI-121"/>
    <property type="match status" value="1"/>
</dbReference>
<name>A0AA36GB85_9BILA</name>
<dbReference type="GO" id="GO:0002949">
    <property type="term" value="P:tRNA threonylcarbamoyladenosine modification"/>
    <property type="evidence" value="ECO:0007669"/>
    <property type="project" value="TreeGrafter"/>
</dbReference>
<dbReference type="GO" id="GO:0005829">
    <property type="term" value="C:cytosol"/>
    <property type="evidence" value="ECO:0007669"/>
    <property type="project" value="TreeGrafter"/>
</dbReference>
<keyword evidence="7" id="KW-1185">Reference proteome</keyword>
<dbReference type="AlphaFoldDB" id="A0AA36GB85"/>
<accession>A0AA36GB85</accession>
<evidence type="ECO:0000256" key="3">
    <source>
        <dbReference type="ARBA" id="ARBA00022694"/>
    </source>
</evidence>
<comment type="similarity">
    <text evidence="2 5">Belongs to the CGI121/TPRKB family.</text>
</comment>
<dbReference type="PANTHER" id="PTHR15840">
    <property type="entry name" value="CGI-121 FAMILY MEMBER"/>
    <property type="match status" value="1"/>
</dbReference>
<evidence type="ECO:0008006" key="8">
    <source>
        <dbReference type="Google" id="ProtNLM"/>
    </source>
</evidence>
<dbReference type="GO" id="GO:0005634">
    <property type="term" value="C:nucleus"/>
    <property type="evidence" value="ECO:0007669"/>
    <property type="project" value="UniProtKB-SubCell"/>
</dbReference>
<evidence type="ECO:0000256" key="5">
    <source>
        <dbReference type="RuleBase" id="RU004398"/>
    </source>
</evidence>
<evidence type="ECO:0000313" key="7">
    <source>
        <dbReference type="Proteomes" id="UP001177023"/>
    </source>
</evidence>
<dbReference type="PANTHER" id="PTHR15840:SF10">
    <property type="entry name" value="EKC_KEOPS COMPLEX SUBUNIT TPRKB"/>
    <property type="match status" value="1"/>
</dbReference>
<gene>
    <name evidence="6" type="ORF">MSPICULIGERA_LOCUS25201</name>
</gene>
<comment type="subcellular location">
    <subcellularLocation>
        <location evidence="1">Nucleus</location>
    </subcellularLocation>
</comment>
<evidence type="ECO:0000313" key="6">
    <source>
        <dbReference type="EMBL" id="CAJ0587224.1"/>
    </source>
</evidence>
<keyword evidence="3" id="KW-0819">tRNA processing</keyword>
<evidence type="ECO:0000256" key="1">
    <source>
        <dbReference type="ARBA" id="ARBA00004123"/>
    </source>
</evidence>
<comment type="caution">
    <text evidence="6">The sequence shown here is derived from an EMBL/GenBank/DDBJ whole genome shotgun (WGS) entry which is preliminary data.</text>
</comment>
<keyword evidence="4 5" id="KW-0539">Nucleus</keyword>
<dbReference type="SUPFAM" id="SSF143870">
    <property type="entry name" value="PF0523-like"/>
    <property type="match status" value="1"/>
</dbReference>
<proteinExistence type="inferred from homology"/>